<feature type="domain" description="Peptidase S1" evidence="3">
    <location>
        <begin position="39"/>
        <end position="267"/>
    </location>
</feature>
<dbReference type="InterPro" id="IPR043504">
    <property type="entry name" value="Peptidase_S1_PA_chymotrypsin"/>
</dbReference>
<name>A0ABP6ALX4_9ACTN</name>
<keyword evidence="1" id="KW-1015">Disulfide bond</keyword>
<evidence type="ECO:0000256" key="2">
    <source>
        <dbReference type="SAM" id="SignalP"/>
    </source>
</evidence>
<keyword evidence="4" id="KW-0645">Protease</keyword>
<evidence type="ECO:0000259" key="3">
    <source>
        <dbReference type="PROSITE" id="PS50240"/>
    </source>
</evidence>
<dbReference type="Proteomes" id="UP001499978">
    <property type="component" value="Unassembled WGS sequence"/>
</dbReference>
<dbReference type="PROSITE" id="PS50240">
    <property type="entry name" value="TRYPSIN_DOM"/>
    <property type="match status" value="1"/>
</dbReference>
<protein>
    <submittedName>
        <fullName evidence="4">Serine protease</fullName>
    </submittedName>
</protein>
<proteinExistence type="predicted"/>
<feature type="chain" id="PRO_5047083301" evidence="2">
    <location>
        <begin position="27"/>
        <end position="278"/>
    </location>
</feature>
<organism evidence="4 5">
    <name type="scientific">Pilimelia columellifera subsp. columellifera</name>
    <dbReference type="NCBI Taxonomy" id="706583"/>
    <lineage>
        <taxon>Bacteria</taxon>
        <taxon>Bacillati</taxon>
        <taxon>Actinomycetota</taxon>
        <taxon>Actinomycetes</taxon>
        <taxon>Micromonosporales</taxon>
        <taxon>Micromonosporaceae</taxon>
        <taxon>Pilimelia</taxon>
    </lineage>
</organism>
<dbReference type="PANTHER" id="PTHR24253">
    <property type="entry name" value="TRANSMEMBRANE PROTEASE SERINE"/>
    <property type="match status" value="1"/>
</dbReference>
<dbReference type="Gene3D" id="2.40.10.10">
    <property type="entry name" value="Trypsin-like serine proteases"/>
    <property type="match status" value="1"/>
</dbReference>
<dbReference type="GO" id="GO:0006508">
    <property type="term" value="P:proteolysis"/>
    <property type="evidence" value="ECO:0007669"/>
    <property type="project" value="UniProtKB-KW"/>
</dbReference>
<keyword evidence="5" id="KW-1185">Reference proteome</keyword>
<reference evidence="5" key="1">
    <citation type="journal article" date="2019" name="Int. J. Syst. Evol. Microbiol.">
        <title>The Global Catalogue of Microorganisms (GCM) 10K type strain sequencing project: providing services to taxonomists for standard genome sequencing and annotation.</title>
        <authorList>
            <consortium name="The Broad Institute Genomics Platform"/>
            <consortium name="The Broad Institute Genome Sequencing Center for Infectious Disease"/>
            <person name="Wu L."/>
            <person name="Ma J."/>
        </authorList>
    </citation>
    <scope>NUCLEOTIDE SEQUENCE [LARGE SCALE GENOMIC DNA]</scope>
    <source>
        <strain evidence="5">JCM 3367</strain>
    </source>
</reference>
<dbReference type="RefSeq" id="WP_344170099.1">
    <property type="nucleotide sequence ID" value="NZ_BAAARY010000005.1"/>
</dbReference>
<dbReference type="CDD" id="cd00190">
    <property type="entry name" value="Tryp_SPc"/>
    <property type="match status" value="1"/>
</dbReference>
<evidence type="ECO:0000256" key="1">
    <source>
        <dbReference type="ARBA" id="ARBA00023157"/>
    </source>
</evidence>
<evidence type="ECO:0000313" key="4">
    <source>
        <dbReference type="EMBL" id="GAA2518375.1"/>
    </source>
</evidence>
<dbReference type="EMBL" id="BAAARY010000005">
    <property type="protein sequence ID" value="GAA2518375.1"/>
    <property type="molecule type" value="Genomic_DNA"/>
</dbReference>
<dbReference type="PRINTS" id="PR00722">
    <property type="entry name" value="CHYMOTRYPSIN"/>
</dbReference>
<dbReference type="SUPFAM" id="SSF50494">
    <property type="entry name" value="Trypsin-like serine proteases"/>
    <property type="match status" value="1"/>
</dbReference>
<dbReference type="InterPro" id="IPR001314">
    <property type="entry name" value="Peptidase_S1A"/>
</dbReference>
<evidence type="ECO:0000313" key="5">
    <source>
        <dbReference type="Proteomes" id="UP001499978"/>
    </source>
</evidence>
<dbReference type="InterPro" id="IPR009003">
    <property type="entry name" value="Peptidase_S1_PA"/>
</dbReference>
<comment type="caution">
    <text evidence="4">The sequence shown here is derived from an EMBL/GenBank/DDBJ whole genome shotgun (WGS) entry which is preliminary data.</text>
</comment>
<dbReference type="InterPro" id="IPR001254">
    <property type="entry name" value="Trypsin_dom"/>
</dbReference>
<dbReference type="PROSITE" id="PS00135">
    <property type="entry name" value="TRYPSIN_SER"/>
    <property type="match status" value="1"/>
</dbReference>
<dbReference type="SMART" id="SM00020">
    <property type="entry name" value="Tryp_SPc"/>
    <property type="match status" value="1"/>
</dbReference>
<dbReference type="Pfam" id="PF00089">
    <property type="entry name" value="Trypsin"/>
    <property type="match status" value="1"/>
</dbReference>
<dbReference type="PANTHER" id="PTHR24253:SF153">
    <property type="entry name" value="SERINE PROTEASE HEPSIN"/>
    <property type="match status" value="1"/>
</dbReference>
<dbReference type="InterPro" id="IPR033116">
    <property type="entry name" value="TRYPSIN_SER"/>
</dbReference>
<gene>
    <name evidence="4" type="ORF">GCM10010201_14080</name>
</gene>
<sequence length="278" mass="28435">MTRTRAFIAVSAAVAAFAAAVPVASAATTSDSSGPAQRIVGGKASTVEYPWMARIRVPVEGKGFAICGATLVSPDVLLTAHHCLHDGPGNATPLPGKVEAFIGKLDWKQAEPAGLKRVEAVRQAGKGVKKGDWAVVKLTEPLPLSGYPLLPTAKTHDAGPTFRALGYGKTSSSAAKSEQFLREVDLPVIGDSKCGQYAAVEVCAGDLANGGIDTCQGDSGGPLLKQVGAGWVQVGVTSWGIGCARKGQAGHYTRVSAFTADIQTAIKAIGGQPATTVS</sequence>
<accession>A0ABP6ALX4</accession>
<keyword evidence="4" id="KW-0378">Hydrolase</keyword>
<dbReference type="GO" id="GO:0008233">
    <property type="term" value="F:peptidase activity"/>
    <property type="evidence" value="ECO:0007669"/>
    <property type="project" value="UniProtKB-KW"/>
</dbReference>
<keyword evidence="2" id="KW-0732">Signal</keyword>
<feature type="signal peptide" evidence="2">
    <location>
        <begin position="1"/>
        <end position="26"/>
    </location>
</feature>